<dbReference type="AlphaFoldDB" id="A0A6I9W5T3"/>
<proteinExistence type="predicted"/>
<organism evidence="1 2">
    <name type="scientific">Pogonomyrmex barbatus</name>
    <name type="common">red harvester ant</name>
    <dbReference type="NCBI Taxonomy" id="144034"/>
    <lineage>
        <taxon>Eukaryota</taxon>
        <taxon>Metazoa</taxon>
        <taxon>Ecdysozoa</taxon>
        <taxon>Arthropoda</taxon>
        <taxon>Hexapoda</taxon>
        <taxon>Insecta</taxon>
        <taxon>Pterygota</taxon>
        <taxon>Neoptera</taxon>
        <taxon>Endopterygota</taxon>
        <taxon>Hymenoptera</taxon>
        <taxon>Apocrita</taxon>
        <taxon>Aculeata</taxon>
        <taxon>Formicoidea</taxon>
        <taxon>Formicidae</taxon>
        <taxon>Myrmicinae</taxon>
        <taxon>Pogonomyrmex</taxon>
    </lineage>
</organism>
<accession>A0A6I9W5T3</accession>
<dbReference type="CTD" id="36991"/>
<dbReference type="OrthoDB" id="15743at2759"/>
<dbReference type="PANTHER" id="PTHR15420">
    <property type="entry name" value="UBIQUINOL-CYTOCHROME C REDUCTASE COMPLEX 6.4 KD PROTEIN"/>
    <property type="match status" value="1"/>
</dbReference>
<dbReference type="Pfam" id="PF08997">
    <property type="entry name" value="UCR_6-4kD"/>
    <property type="match status" value="1"/>
</dbReference>
<evidence type="ECO:0000313" key="2">
    <source>
        <dbReference type="RefSeq" id="XP_011636891.1"/>
    </source>
</evidence>
<dbReference type="Proteomes" id="UP000504615">
    <property type="component" value="Unplaced"/>
</dbReference>
<dbReference type="RefSeq" id="XP_011636891.1">
    <property type="nucleotide sequence ID" value="XM_011638589.2"/>
</dbReference>
<keyword evidence="1" id="KW-1185">Reference proteome</keyword>
<dbReference type="SUPFAM" id="SSF81518">
    <property type="entry name" value="Subunit XI (6.4 kDa protein) of cytochrome bc1 complex (Ubiquinol-cytochrome c reductase)"/>
    <property type="match status" value="1"/>
</dbReference>
<protein>
    <submittedName>
        <fullName evidence="2">Cytochrome b-c1 complex subunit 10-like</fullName>
    </submittedName>
</protein>
<dbReference type="PANTHER" id="PTHR15420:SF2">
    <property type="entry name" value="CYTOCHROME B-C1 COMPLEX SUBUNIT 10"/>
    <property type="match status" value="1"/>
</dbReference>
<dbReference type="GO" id="GO:0005743">
    <property type="term" value="C:mitochondrial inner membrane"/>
    <property type="evidence" value="ECO:0007669"/>
    <property type="project" value="TreeGrafter"/>
</dbReference>
<dbReference type="GeneID" id="105427046"/>
<reference evidence="2" key="1">
    <citation type="submission" date="2025-08" db="UniProtKB">
        <authorList>
            <consortium name="RefSeq"/>
        </authorList>
    </citation>
    <scope>IDENTIFICATION</scope>
</reference>
<dbReference type="GO" id="GO:0006122">
    <property type="term" value="P:mitochondrial electron transport, ubiquinol to cytochrome c"/>
    <property type="evidence" value="ECO:0007669"/>
    <property type="project" value="InterPro"/>
</dbReference>
<sequence length="53" mass="6102">MPLRINRKYIELATKWIPTATAYGGGASLALLYFTDWKVVVQYIPFYGSKFQN</sequence>
<dbReference type="InterPro" id="IPR015089">
    <property type="entry name" value="UQCR"/>
</dbReference>
<dbReference type="Gene3D" id="1.20.5.220">
    <property type="match status" value="1"/>
</dbReference>
<dbReference type="KEGG" id="pbar:105427046"/>
<dbReference type="InterPro" id="IPR029027">
    <property type="entry name" value="Single_a-helix_sf"/>
</dbReference>
<evidence type="ECO:0000313" key="1">
    <source>
        <dbReference type="Proteomes" id="UP000504615"/>
    </source>
</evidence>
<name>A0A6I9W5T3_9HYME</name>
<gene>
    <name evidence="2" type="primary">LOC105427046</name>
</gene>